<feature type="signal peptide" evidence="6">
    <location>
        <begin position="1"/>
        <end position="21"/>
    </location>
</feature>
<accession>A0A3D8PID9</accession>
<name>A0A3D8PID9_9BACI</name>
<evidence type="ECO:0000256" key="5">
    <source>
        <dbReference type="PIRSR" id="PIRSR004846-1"/>
    </source>
</evidence>
<evidence type="ECO:0000256" key="2">
    <source>
        <dbReference type="ARBA" id="ARBA00022505"/>
    </source>
</evidence>
<dbReference type="AlphaFoldDB" id="A0A3D8PID9"/>
<dbReference type="GO" id="GO:0015689">
    <property type="term" value="P:molybdate ion transport"/>
    <property type="evidence" value="ECO:0007669"/>
    <property type="project" value="InterPro"/>
</dbReference>
<dbReference type="RefSeq" id="WP_115750975.1">
    <property type="nucleotide sequence ID" value="NZ_PIOD01000025.1"/>
</dbReference>
<reference evidence="8" key="1">
    <citation type="submission" date="2017-11" db="EMBL/GenBank/DDBJ databases">
        <authorList>
            <person name="Zhu W."/>
        </authorList>
    </citation>
    <scope>NUCLEOTIDE SEQUENCE [LARGE SCALE GENOMIC DNA]</scope>
    <source>
        <strain evidence="8">CAU 1051</strain>
    </source>
</reference>
<dbReference type="PROSITE" id="PS51257">
    <property type="entry name" value="PROKAR_LIPOPROTEIN"/>
    <property type="match status" value="1"/>
</dbReference>
<dbReference type="Gene3D" id="3.40.190.10">
    <property type="entry name" value="Periplasmic binding protein-like II"/>
    <property type="match status" value="2"/>
</dbReference>
<dbReference type="PIRSF" id="PIRSF004846">
    <property type="entry name" value="ModA"/>
    <property type="match status" value="1"/>
</dbReference>
<evidence type="ECO:0000256" key="3">
    <source>
        <dbReference type="ARBA" id="ARBA00022723"/>
    </source>
</evidence>
<feature type="binding site" evidence="5">
    <location>
        <position position="68"/>
    </location>
    <ligand>
        <name>molybdate</name>
        <dbReference type="ChEBI" id="CHEBI:36264"/>
    </ligand>
</feature>
<dbReference type="FunFam" id="3.40.190.10:FF:000035">
    <property type="entry name" value="Molybdate ABC transporter substrate-binding protein"/>
    <property type="match status" value="1"/>
</dbReference>
<feature type="binding site" evidence="5">
    <location>
        <position position="40"/>
    </location>
    <ligand>
        <name>molybdate</name>
        <dbReference type="ChEBI" id="CHEBI:36264"/>
    </ligand>
</feature>
<keyword evidence="8" id="KW-1185">Reference proteome</keyword>
<dbReference type="NCBIfam" id="TIGR01256">
    <property type="entry name" value="modA"/>
    <property type="match status" value="1"/>
</dbReference>
<dbReference type="GO" id="GO:1901359">
    <property type="term" value="F:tungstate binding"/>
    <property type="evidence" value="ECO:0007669"/>
    <property type="project" value="UniProtKB-ARBA"/>
</dbReference>
<dbReference type="PANTHER" id="PTHR30632:SF0">
    <property type="entry name" value="SULFATE-BINDING PROTEIN"/>
    <property type="match status" value="1"/>
</dbReference>
<dbReference type="SUPFAM" id="SSF53850">
    <property type="entry name" value="Periplasmic binding protein-like II"/>
    <property type="match status" value="1"/>
</dbReference>
<comment type="similarity">
    <text evidence="1">Belongs to the bacterial solute-binding protein ModA family.</text>
</comment>
<dbReference type="EMBL" id="PIOD01000025">
    <property type="protein sequence ID" value="RDW15412.1"/>
    <property type="molecule type" value="Genomic_DNA"/>
</dbReference>
<evidence type="ECO:0000256" key="4">
    <source>
        <dbReference type="ARBA" id="ARBA00022729"/>
    </source>
</evidence>
<feature type="binding site" evidence="5">
    <location>
        <position position="190"/>
    </location>
    <ligand>
        <name>molybdate</name>
        <dbReference type="ChEBI" id="CHEBI:36264"/>
    </ligand>
</feature>
<dbReference type="PANTHER" id="PTHR30632">
    <property type="entry name" value="MOLYBDATE-BINDING PERIPLASMIC PROTEIN"/>
    <property type="match status" value="1"/>
</dbReference>
<dbReference type="OrthoDB" id="9785015at2"/>
<dbReference type="GO" id="GO:0046872">
    <property type="term" value="F:metal ion binding"/>
    <property type="evidence" value="ECO:0007669"/>
    <property type="project" value="UniProtKB-KW"/>
</dbReference>
<proteinExistence type="inferred from homology"/>
<gene>
    <name evidence="7" type="primary">modA</name>
    <name evidence="7" type="ORF">CWR45_16625</name>
</gene>
<feature type="binding site" evidence="5">
    <location>
        <position position="145"/>
    </location>
    <ligand>
        <name>molybdate</name>
        <dbReference type="ChEBI" id="CHEBI:36264"/>
    </ligand>
</feature>
<feature type="binding site" evidence="5">
    <location>
        <position position="172"/>
    </location>
    <ligand>
        <name>molybdate</name>
        <dbReference type="ChEBI" id="CHEBI:36264"/>
    </ligand>
</feature>
<keyword evidence="2 5" id="KW-0500">Molybdenum</keyword>
<keyword evidence="4 6" id="KW-0732">Signal</keyword>
<comment type="caution">
    <text evidence="7">The sequence shown here is derived from an EMBL/GenBank/DDBJ whole genome shotgun (WGS) entry which is preliminary data.</text>
</comment>
<dbReference type="GO" id="GO:0030973">
    <property type="term" value="F:molybdate ion binding"/>
    <property type="evidence" value="ECO:0007669"/>
    <property type="project" value="TreeGrafter"/>
</dbReference>
<dbReference type="InterPro" id="IPR050682">
    <property type="entry name" value="ModA/WtpA"/>
</dbReference>
<sequence>MNRLLLSMVILILFVAGCGQASGSSNVTEETELTISAAASMMASLNEITEVFEEENPDIKITYNFGGSGTLRKQIEQGAPIDLFFSASKKDYQLLEEGGFVNDGSAIFRNKLVFLQQEDGTMKSLEDFINSDGKIAIGTPEAVPAGTYAEQALEKLGVWEQLQGRIVFTKDVRQVLNAVKEGGVDLGLVYSSDLYGEENVEIAWEVDHSLHEKIEYFVASLKNDQKQEDDVKAEAVERFYQYVQKEDSMKVFAKYGFDTKAPVNQ</sequence>
<evidence type="ECO:0000313" key="8">
    <source>
        <dbReference type="Proteomes" id="UP000256520"/>
    </source>
</evidence>
<evidence type="ECO:0000256" key="1">
    <source>
        <dbReference type="ARBA" id="ARBA00009175"/>
    </source>
</evidence>
<keyword evidence="3 5" id="KW-0479">Metal-binding</keyword>
<dbReference type="Pfam" id="PF13531">
    <property type="entry name" value="SBP_bac_11"/>
    <property type="match status" value="1"/>
</dbReference>
<protein>
    <submittedName>
        <fullName evidence="7">Molybdate ABC transporter substrate-binding protein</fullName>
    </submittedName>
</protein>
<dbReference type="InterPro" id="IPR005950">
    <property type="entry name" value="ModA"/>
</dbReference>
<evidence type="ECO:0000256" key="6">
    <source>
        <dbReference type="SAM" id="SignalP"/>
    </source>
</evidence>
<organism evidence="7 8">
    <name type="scientific">Oceanobacillus chungangensis</name>
    <dbReference type="NCBI Taxonomy" id="1229152"/>
    <lineage>
        <taxon>Bacteria</taxon>
        <taxon>Bacillati</taxon>
        <taxon>Bacillota</taxon>
        <taxon>Bacilli</taxon>
        <taxon>Bacillales</taxon>
        <taxon>Bacillaceae</taxon>
        <taxon>Oceanobacillus</taxon>
    </lineage>
</organism>
<feature type="chain" id="PRO_5017767796" evidence="6">
    <location>
        <begin position="22"/>
        <end position="265"/>
    </location>
</feature>
<evidence type="ECO:0000313" key="7">
    <source>
        <dbReference type="EMBL" id="RDW15412.1"/>
    </source>
</evidence>
<dbReference type="Proteomes" id="UP000256520">
    <property type="component" value="Unassembled WGS sequence"/>
</dbReference>